<evidence type="ECO:0000256" key="2">
    <source>
        <dbReference type="ARBA" id="ARBA00005959"/>
    </source>
</evidence>
<dbReference type="HAMAP" id="MF_00956">
    <property type="entry name" value="GDP_fucose_synth"/>
    <property type="match status" value="1"/>
</dbReference>
<protein>
    <recommendedName>
        <fullName evidence="3 9">GDP-L-fucose synthase</fullName>
        <ecNumber evidence="3 9">1.1.1.271</ecNumber>
    </recommendedName>
    <alternativeName>
        <fullName evidence="9">GDP-4-keto-6-deoxy-D-mannose-3,5-epimerase-4-reductase</fullName>
    </alternativeName>
</protein>
<dbReference type="GO" id="GO:0042351">
    <property type="term" value="P:'de novo' GDP-L-fucose biosynthetic process"/>
    <property type="evidence" value="ECO:0007669"/>
    <property type="project" value="UniProtKB-UniRule"/>
</dbReference>
<evidence type="ECO:0000256" key="8">
    <source>
        <dbReference type="ARBA" id="ARBA00051935"/>
    </source>
</evidence>
<keyword evidence="7 9" id="KW-0511">Multifunctional enzyme</keyword>
<proteinExistence type="inferred from homology"/>
<dbReference type="EMBL" id="JACXWD010000024">
    <property type="protein sequence ID" value="MBD3868175.1"/>
    <property type="molecule type" value="Genomic_DNA"/>
</dbReference>
<accession>A0A8J7C1Q5</accession>
<evidence type="ECO:0000256" key="3">
    <source>
        <dbReference type="ARBA" id="ARBA00012371"/>
    </source>
</evidence>
<dbReference type="UniPathway" id="UPA00128">
    <property type="reaction ID" value="UER00191"/>
</dbReference>
<dbReference type="CDD" id="cd05239">
    <property type="entry name" value="GDP_FS_SDR_e"/>
    <property type="match status" value="1"/>
</dbReference>
<comment type="pathway">
    <text evidence="1 9">Nucleotide-sugar biosynthesis; GDP-L-fucose biosynthesis via de novo pathway; GDP-L-fucose from GDP-alpha-D-mannose: step 2/2.</text>
</comment>
<dbReference type="GO" id="GO:0050577">
    <property type="term" value="F:GDP-L-fucose synthase activity"/>
    <property type="evidence" value="ECO:0007669"/>
    <property type="project" value="UniProtKB-UniRule"/>
</dbReference>
<feature type="site" description="Important for catalytic activity" evidence="9">
    <location>
        <position position="108"/>
    </location>
</feature>
<dbReference type="InterPro" id="IPR001509">
    <property type="entry name" value="Epimerase_deHydtase"/>
</dbReference>
<dbReference type="Gene3D" id="3.40.50.720">
    <property type="entry name" value="NAD(P)-binding Rossmann-like Domain"/>
    <property type="match status" value="1"/>
</dbReference>
<dbReference type="FunFam" id="3.40.50.720:FF:000101">
    <property type="entry name" value="GDP-L-fucose synthase"/>
    <property type="match status" value="1"/>
</dbReference>
<organism evidence="11 12">
    <name type="scientific">Candidatus Polarisedimenticola svalbardensis</name>
    <dbReference type="NCBI Taxonomy" id="2886004"/>
    <lineage>
        <taxon>Bacteria</taxon>
        <taxon>Pseudomonadati</taxon>
        <taxon>Acidobacteriota</taxon>
        <taxon>Candidatus Polarisedimenticolia</taxon>
        <taxon>Candidatus Polarisedimenticolales</taxon>
        <taxon>Candidatus Polarisedimenticolaceae</taxon>
        <taxon>Candidatus Polarisedimenticola</taxon>
    </lineage>
</organism>
<reference evidence="11 12" key="1">
    <citation type="submission" date="2020-08" db="EMBL/GenBank/DDBJ databases">
        <title>Acidobacteriota in marine sediments use diverse sulfur dissimilation pathways.</title>
        <authorList>
            <person name="Wasmund K."/>
        </authorList>
    </citation>
    <scope>NUCLEOTIDE SEQUENCE [LARGE SCALE GENOMIC DNA]</scope>
    <source>
        <strain evidence="11">MAG AM4</strain>
    </source>
</reference>
<comment type="similarity">
    <text evidence="2 9">Belongs to the NAD(P)-dependent epimerase/dehydratase family. Fucose synthase subfamily.</text>
</comment>
<comment type="catalytic activity">
    <reaction evidence="8 9">
        <text>GDP-beta-L-fucose + NADP(+) = GDP-4-dehydro-alpha-D-rhamnose + NADPH + H(+)</text>
        <dbReference type="Rhea" id="RHEA:18885"/>
        <dbReference type="ChEBI" id="CHEBI:15378"/>
        <dbReference type="ChEBI" id="CHEBI:57273"/>
        <dbReference type="ChEBI" id="CHEBI:57783"/>
        <dbReference type="ChEBI" id="CHEBI:57964"/>
        <dbReference type="ChEBI" id="CHEBI:58349"/>
        <dbReference type="EC" id="1.1.1.271"/>
    </reaction>
</comment>
<dbReference type="PANTHER" id="PTHR43238:SF1">
    <property type="entry name" value="GDP-L-FUCOSE SYNTHASE"/>
    <property type="match status" value="1"/>
</dbReference>
<evidence type="ECO:0000256" key="9">
    <source>
        <dbReference type="HAMAP-Rule" id="MF_00956"/>
    </source>
</evidence>
<dbReference type="Pfam" id="PF01370">
    <property type="entry name" value="Epimerase"/>
    <property type="match status" value="1"/>
</dbReference>
<feature type="active site" description="Proton donor/acceptor" evidence="9">
    <location>
        <position position="137"/>
    </location>
</feature>
<feature type="domain" description="NAD-dependent epimerase/dehydratase" evidence="10">
    <location>
        <begin position="7"/>
        <end position="228"/>
    </location>
</feature>
<evidence type="ECO:0000256" key="1">
    <source>
        <dbReference type="ARBA" id="ARBA00004883"/>
    </source>
</evidence>
<feature type="binding site" evidence="9">
    <location>
        <position position="188"/>
    </location>
    <ligand>
        <name>substrate</name>
    </ligand>
</feature>
<dbReference type="GO" id="GO:0016853">
    <property type="term" value="F:isomerase activity"/>
    <property type="evidence" value="ECO:0007669"/>
    <property type="project" value="UniProtKB-KW"/>
</dbReference>
<dbReference type="PANTHER" id="PTHR43238">
    <property type="entry name" value="GDP-L-FUCOSE SYNTHASE"/>
    <property type="match status" value="1"/>
</dbReference>
<dbReference type="InterPro" id="IPR028614">
    <property type="entry name" value="GDP_fucose/colitose_synth"/>
</dbReference>
<name>A0A8J7C1Q5_9BACT</name>
<dbReference type="SUPFAM" id="SSF51735">
    <property type="entry name" value="NAD(P)-binding Rossmann-fold domains"/>
    <property type="match status" value="1"/>
</dbReference>
<keyword evidence="4 9" id="KW-0521">NADP</keyword>
<feature type="binding site" evidence="9">
    <location>
        <position position="210"/>
    </location>
    <ligand>
        <name>substrate</name>
    </ligand>
</feature>
<evidence type="ECO:0000256" key="7">
    <source>
        <dbReference type="ARBA" id="ARBA00023268"/>
    </source>
</evidence>
<dbReference type="Proteomes" id="UP000648239">
    <property type="component" value="Unassembled WGS sequence"/>
</dbReference>
<feature type="binding site" evidence="9">
    <location>
        <begin position="164"/>
        <end position="167"/>
    </location>
    <ligand>
        <name>NADP(+)</name>
        <dbReference type="ChEBI" id="CHEBI:58349"/>
    </ligand>
</feature>
<evidence type="ECO:0000256" key="6">
    <source>
        <dbReference type="ARBA" id="ARBA00023235"/>
    </source>
</evidence>
<feature type="binding site" evidence="9">
    <location>
        <position position="180"/>
    </location>
    <ligand>
        <name>NADP(+)</name>
        <dbReference type="ChEBI" id="CHEBI:58349"/>
    </ligand>
</feature>
<feature type="site" description="Important for catalytic activity" evidence="9">
    <location>
        <position position="110"/>
    </location>
</feature>
<sequence>MDPEARIFLAGHQGMVGAAILRRLEADGYSRLIVKSRGELDLTDQQVVRRFFDDEKPDQVILAAARVGGIGANIRFPADFIYQNLMIEANVIHEAFRSGVRRLLFLGSSCIYPRDASQPMTEDALLAGPLEPTNESYAVAKVAGIKLCEAYNLQHGTDFRSVMPTNLYGPNDNYDPDYSHVVPALIRRFHEARIAGDPAVTVWGSGEPQREFLHVDDMAAAALHVMNLAPETWAAATRPRLSHINVGSGEEVTIREMAELVKAAVGYAGELRFDHTRPDGVPRKALDGSLLRRLGWQPSWKLPAGLAAAYRNYLEKLDG</sequence>
<dbReference type="GO" id="GO:0070401">
    <property type="term" value="F:NADP+ binding"/>
    <property type="evidence" value="ECO:0007669"/>
    <property type="project" value="UniProtKB-UniRule"/>
</dbReference>
<dbReference type="AlphaFoldDB" id="A0A8J7C1Q5"/>
<dbReference type="EC" id="1.1.1.271" evidence="3 9"/>
<evidence type="ECO:0000256" key="5">
    <source>
        <dbReference type="ARBA" id="ARBA00023002"/>
    </source>
</evidence>
<evidence type="ECO:0000259" key="10">
    <source>
        <dbReference type="Pfam" id="PF01370"/>
    </source>
</evidence>
<feature type="binding site" evidence="9">
    <location>
        <position position="203"/>
    </location>
    <ligand>
        <name>substrate</name>
    </ligand>
</feature>
<keyword evidence="6 9" id="KW-0413">Isomerase</keyword>
<evidence type="ECO:0000313" key="12">
    <source>
        <dbReference type="Proteomes" id="UP000648239"/>
    </source>
</evidence>
<feature type="binding site" evidence="9">
    <location>
        <begin position="11"/>
        <end position="17"/>
    </location>
    <ligand>
        <name>NADP(+)</name>
        <dbReference type="ChEBI" id="CHEBI:58349"/>
    </ligand>
</feature>
<feature type="binding site" evidence="9">
    <location>
        <begin position="106"/>
        <end position="109"/>
    </location>
    <ligand>
        <name>NADP(+)</name>
        <dbReference type="ChEBI" id="CHEBI:58349"/>
    </ligand>
</feature>
<dbReference type="InterPro" id="IPR036291">
    <property type="entry name" value="NAD(P)-bd_dom_sf"/>
</dbReference>
<comment type="caution">
    <text evidence="11">The sequence shown here is derived from an EMBL/GenBank/DDBJ whole genome shotgun (WGS) entry which is preliminary data.</text>
</comment>
<comment type="function">
    <text evidence="9">Catalyzes the two-step NADP-dependent conversion of GDP-4-dehydro-6-deoxy-D-mannose to GDP-fucose, involving an epimerase and a reductase reaction.</text>
</comment>
<dbReference type="Gene3D" id="3.90.25.10">
    <property type="entry name" value="UDP-galactose 4-epimerase, domain 1"/>
    <property type="match status" value="1"/>
</dbReference>
<evidence type="ECO:0000313" key="11">
    <source>
        <dbReference type="EMBL" id="MBD3868175.1"/>
    </source>
</evidence>
<feature type="binding site" evidence="9">
    <location>
        <position position="279"/>
    </location>
    <ligand>
        <name>substrate</name>
    </ligand>
</feature>
<evidence type="ECO:0000256" key="4">
    <source>
        <dbReference type="ARBA" id="ARBA00022857"/>
    </source>
</evidence>
<feature type="binding site" evidence="9">
    <location>
        <position position="141"/>
    </location>
    <ligand>
        <name>NADP(+)</name>
        <dbReference type="ChEBI" id="CHEBI:58349"/>
    </ligand>
</feature>
<keyword evidence="5 9" id="KW-0560">Oxidoreductase</keyword>
<gene>
    <name evidence="9" type="primary">fcl</name>
    <name evidence="11" type="ORF">IFK94_08615</name>
</gene>